<dbReference type="SUPFAM" id="SSF55729">
    <property type="entry name" value="Acyl-CoA N-acyltransferases (Nat)"/>
    <property type="match status" value="1"/>
</dbReference>
<dbReference type="RefSeq" id="WP_171400038.1">
    <property type="nucleotide sequence ID" value="NZ_CP049838.1"/>
</dbReference>
<gene>
    <name evidence="1" type="ORF">G9272_34090</name>
</gene>
<reference evidence="1" key="1">
    <citation type="submission" date="2020-03" db="EMBL/GenBank/DDBJ databases">
        <title>Molecular networking-based the target discovery of potent antiproliferative macrolactams: 5/6/7/16 polycyclic ansamycins and glycosylated trienomycin from Streptomyces cacaoi subsp. asoensis.</title>
        <authorList>
            <person name="Liu L.-L."/>
        </authorList>
    </citation>
    <scope>NUCLEOTIDE SEQUENCE [LARGE SCALE GENOMIC DNA]</scope>
    <source>
        <strain evidence="1">H2S5</strain>
    </source>
</reference>
<dbReference type="GO" id="GO:0016740">
    <property type="term" value="F:transferase activity"/>
    <property type="evidence" value="ECO:0007669"/>
    <property type="project" value="UniProtKB-KW"/>
</dbReference>
<dbReference type="EMBL" id="CP049838">
    <property type="protein sequence ID" value="QJT04711.1"/>
    <property type="molecule type" value="Genomic_DNA"/>
</dbReference>
<evidence type="ECO:0000313" key="1">
    <source>
        <dbReference type="EMBL" id="QJT04711.1"/>
    </source>
</evidence>
<dbReference type="Gene3D" id="3.40.630.30">
    <property type="match status" value="1"/>
</dbReference>
<accession>A0A6M4WYT0</accession>
<dbReference type="PANTHER" id="PTHR47017:SF1">
    <property type="entry name" value="ACYL-COA"/>
    <property type="match status" value="1"/>
</dbReference>
<dbReference type="InterPro" id="IPR007434">
    <property type="entry name" value="FemAB-like"/>
</dbReference>
<dbReference type="AlphaFoldDB" id="A0A6M4WYT0"/>
<organism evidence="1 2">
    <name type="scientific">Streptomyces asoensis</name>
    <dbReference type="NCBI Taxonomy" id="249586"/>
    <lineage>
        <taxon>Bacteria</taxon>
        <taxon>Bacillati</taxon>
        <taxon>Actinomycetota</taxon>
        <taxon>Actinomycetes</taxon>
        <taxon>Kitasatosporales</taxon>
        <taxon>Streptomycetaceae</taxon>
        <taxon>Streptomyces</taxon>
    </lineage>
</organism>
<protein>
    <submittedName>
        <fullName evidence="1">GNAT family N-acetyltransferase</fullName>
    </submittedName>
</protein>
<dbReference type="Pfam" id="PF04339">
    <property type="entry name" value="FemAB_like"/>
    <property type="match status" value="1"/>
</dbReference>
<sequence>MTPAALFTTRVYRSVDDLPLDRLEPLLASGTLYDSPAYLRYCEAASGGLLRHIILEDERGRTVGLVSLRVVRDDQVRRLYNLQALLDSPETDAKPAGETAPDSGTVPGFPPLFPNAIAAVPGAHCVLLTDPEADAALRSTQRGALARAAVELAEVEGCVATGFLYLDEDAAKDIADALGTDAPFLVAAQTELAGGWPDFEHYLATLSTSRRAMVRRERRQFAKGGITTRVLYGTQELNEATAQLQLRLLERYGVAGTVESILRDYAQLRATVEGQVRVFVCEQDGQPIGMSLGLVDGERLYMRLAGFDYSATDTRFTYFNAVYYEPILWGIEHGIKRYFFSTGTYDAKLARGCTPVPLYGVVQWPAPLRERAVLRLAAREASLRSELGLPE</sequence>
<evidence type="ECO:0000313" key="2">
    <source>
        <dbReference type="Proteomes" id="UP000502665"/>
    </source>
</evidence>
<dbReference type="InterPro" id="IPR016181">
    <property type="entry name" value="Acyl_CoA_acyltransferase"/>
</dbReference>
<dbReference type="PANTHER" id="PTHR47017">
    <property type="entry name" value="ACYL-COA"/>
    <property type="match status" value="1"/>
</dbReference>
<proteinExistence type="predicted"/>
<name>A0A6M4WYT0_9ACTN</name>
<keyword evidence="2" id="KW-1185">Reference proteome</keyword>
<dbReference type="Proteomes" id="UP000502665">
    <property type="component" value="Chromosome"/>
</dbReference>